<dbReference type="RefSeq" id="WP_263542398.1">
    <property type="nucleotide sequence ID" value="NZ_JAOVZO020000018.1"/>
</dbReference>
<sequence length="244" mass="25768">MRVAYGTFDLVLVFLSYLISVCGSYTALVFARESQRAKQEERLALIVWAGVVMGAVAIWSMHFVGMMALDLGMPASYEVGRTCLSMLLAIAATSVGFAVVGAVSRSGPAIVSAGVFMGLGIAAMHYTGMAALCVTAARWYDGPIVALSVAIAIAAATVALWMAFHLDRPWHLVVASLIAGFAVCGMHYTGMLALNLVPDPSLPDQLPTMLSPMVVGGGLSILSLVVLWLGHAMTRETRLETVDT</sequence>
<evidence type="ECO:0000313" key="4">
    <source>
        <dbReference type="Proteomes" id="UP001139971"/>
    </source>
</evidence>
<organism evidence="3 4">
    <name type="scientific">Tahibacter soli</name>
    <dbReference type="NCBI Taxonomy" id="2983605"/>
    <lineage>
        <taxon>Bacteria</taxon>
        <taxon>Pseudomonadati</taxon>
        <taxon>Pseudomonadota</taxon>
        <taxon>Gammaproteobacteria</taxon>
        <taxon>Lysobacterales</taxon>
        <taxon>Rhodanobacteraceae</taxon>
        <taxon>Tahibacter</taxon>
    </lineage>
</organism>
<evidence type="ECO:0000259" key="2">
    <source>
        <dbReference type="PROSITE" id="PS50924"/>
    </source>
</evidence>
<keyword evidence="1" id="KW-1133">Transmembrane helix</keyword>
<feature type="transmembrane region" description="Helical" evidence="1">
    <location>
        <begin position="43"/>
        <end position="64"/>
    </location>
</feature>
<keyword evidence="4" id="KW-1185">Reference proteome</keyword>
<dbReference type="PROSITE" id="PS50924">
    <property type="entry name" value="MHYT"/>
    <property type="match status" value="1"/>
</dbReference>
<gene>
    <name evidence="3" type="ORF">OD750_014280</name>
</gene>
<feature type="transmembrane region" description="Helical" evidence="1">
    <location>
        <begin position="84"/>
        <end position="103"/>
    </location>
</feature>
<feature type="transmembrane region" description="Helical" evidence="1">
    <location>
        <begin position="143"/>
        <end position="163"/>
    </location>
</feature>
<keyword evidence="1" id="KW-0472">Membrane</keyword>
<evidence type="ECO:0000256" key="1">
    <source>
        <dbReference type="PROSITE-ProRule" id="PRU00244"/>
    </source>
</evidence>
<feature type="transmembrane region" description="Helical" evidence="1">
    <location>
        <begin position="115"/>
        <end position="137"/>
    </location>
</feature>
<dbReference type="PANTHER" id="PTHR35152:SF1">
    <property type="entry name" value="DOMAIN SIGNALLING PROTEIN, PUTATIVE (AFU_ORTHOLOGUE AFUA_5G11310)-RELATED"/>
    <property type="match status" value="1"/>
</dbReference>
<feature type="transmembrane region" description="Helical" evidence="1">
    <location>
        <begin position="12"/>
        <end position="31"/>
    </location>
</feature>
<name>A0A9X3YLZ5_9GAMM</name>
<keyword evidence="1" id="KW-0812">Transmembrane</keyword>
<comment type="caution">
    <text evidence="3">The sequence shown here is derived from an EMBL/GenBank/DDBJ whole genome shotgun (WGS) entry which is preliminary data.</text>
</comment>
<dbReference type="EMBL" id="JAOVZO020000018">
    <property type="protein sequence ID" value="MDC8013705.1"/>
    <property type="molecule type" value="Genomic_DNA"/>
</dbReference>
<accession>A0A9X3YLZ5</accession>
<reference evidence="3" key="1">
    <citation type="submission" date="2023-02" db="EMBL/GenBank/DDBJ databases">
        <title>Tahibacter soli sp. nov. isolated from soil.</title>
        <authorList>
            <person name="Baek J.H."/>
            <person name="Lee J.K."/>
            <person name="Choi D.G."/>
            <person name="Jeon C.O."/>
        </authorList>
    </citation>
    <scope>NUCLEOTIDE SEQUENCE</scope>
    <source>
        <strain evidence="3">BL</strain>
    </source>
</reference>
<dbReference type="Pfam" id="PF03707">
    <property type="entry name" value="MHYT"/>
    <property type="match status" value="3"/>
</dbReference>
<dbReference type="Proteomes" id="UP001139971">
    <property type="component" value="Unassembled WGS sequence"/>
</dbReference>
<dbReference type="InterPro" id="IPR005330">
    <property type="entry name" value="MHYT_dom"/>
</dbReference>
<dbReference type="AlphaFoldDB" id="A0A9X3YLZ5"/>
<proteinExistence type="predicted"/>
<feature type="domain" description="MHYT" evidence="2">
    <location>
        <begin position="8"/>
        <end position="197"/>
    </location>
</feature>
<dbReference type="PANTHER" id="PTHR35152">
    <property type="entry name" value="DOMAIN SIGNALLING PROTEIN, PUTATIVE (AFU_ORTHOLOGUE AFUA_5G11310)-RELATED"/>
    <property type="match status" value="1"/>
</dbReference>
<protein>
    <submittedName>
        <fullName evidence="3">MHYT domain-containing protein</fullName>
    </submittedName>
</protein>
<evidence type="ECO:0000313" key="3">
    <source>
        <dbReference type="EMBL" id="MDC8013705.1"/>
    </source>
</evidence>
<dbReference type="GO" id="GO:0016020">
    <property type="term" value="C:membrane"/>
    <property type="evidence" value="ECO:0007669"/>
    <property type="project" value="UniProtKB-UniRule"/>
</dbReference>
<feature type="transmembrane region" description="Helical" evidence="1">
    <location>
        <begin position="209"/>
        <end position="229"/>
    </location>
</feature>
<feature type="transmembrane region" description="Helical" evidence="1">
    <location>
        <begin position="170"/>
        <end position="189"/>
    </location>
</feature>